<evidence type="ECO:0000313" key="7">
    <source>
        <dbReference type="Proteomes" id="UP000030653"/>
    </source>
</evidence>
<keyword evidence="5" id="KW-0256">Endoplasmic reticulum</keyword>
<dbReference type="Pfam" id="PF04140">
    <property type="entry name" value="ICMT"/>
    <property type="match status" value="1"/>
</dbReference>
<evidence type="ECO:0000313" key="6">
    <source>
        <dbReference type="EMBL" id="EJU01004.1"/>
    </source>
</evidence>
<comment type="subcellular location">
    <subcellularLocation>
        <location evidence="5">Endoplasmic reticulum membrane</location>
        <topology evidence="5">Multi-pass membrane protein</topology>
    </subcellularLocation>
    <subcellularLocation>
        <location evidence="1">Membrane</location>
        <topology evidence="1">Multi-pass membrane protein</topology>
    </subcellularLocation>
</comment>
<evidence type="ECO:0000256" key="3">
    <source>
        <dbReference type="ARBA" id="ARBA00022989"/>
    </source>
</evidence>
<name>M5FX49_DACPD</name>
<dbReference type="GO" id="GO:0032259">
    <property type="term" value="P:methylation"/>
    <property type="evidence" value="ECO:0007669"/>
    <property type="project" value="UniProtKB-KW"/>
</dbReference>
<dbReference type="GO" id="GO:0004671">
    <property type="term" value="F:protein C-terminal S-isoprenylcysteine carboxyl O-methyltransferase activity"/>
    <property type="evidence" value="ECO:0007669"/>
    <property type="project" value="UniProtKB-EC"/>
</dbReference>
<sequence length="197" mass="22677">MRHKDTSFVKFALFFMSTAFQFYIVIYVISLSTRVGLAFVYPDIESRICTCQPSMGMILAGIFGCLLGWIGTELRAWCYKALGQYFTFHLAVQENQTLVTTGPYTYLRHPSYLGGCLEFLAVSPTLILCNPISMCWGRHLLSRGPQIEAAFMLFFLVAPWIAYPQRIAVEEKMMKAKFGKEYAEWEKKTWRVIPLVY</sequence>
<dbReference type="EMBL" id="JH795865">
    <property type="protein sequence ID" value="EJU01004.1"/>
    <property type="molecule type" value="Genomic_DNA"/>
</dbReference>
<keyword evidence="5" id="KW-0949">S-adenosyl-L-methionine</keyword>
<keyword evidence="2 5" id="KW-0812">Transmembrane</keyword>
<dbReference type="GeneID" id="63688032"/>
<feature type="transmembrane region" description="Helical" evidence="5">
    <location>
        <begin position="145"/>
        <end position="163"/>
    </location>
</feature>
<dbReference type="EC" id="2.1.1.100" evidence="5"/>
<comment type="caution">
    <text evidence="5">Lacks conserved residue(s) required for the propagation of feature annotation.</text>
</comment>
<keyword evidence="5" id="KW-0808">Transferase</keyword>
<dbReference type="STRING" id="1858805.M5FX49"/>
<evidence type="ECO:0000256" key="2">
    <source>
        <dbReference type="ARBA" id="ARBA00022692"/>
    </source>
</evidence>
<accession>M5FX49</accession>
<comment type="catalytic activity">
    <reaction evidence="5">
        <text>[protein]-C-terminal S-[(2E,6E)-farnesyl]-L-cysteine + S-adenosyl-L-methionine = [protein]-C-terminal S-[(2E,6E)-farnesyl]-L-cysteine methyl ester + S-adenosyl-L-homocysteine</text>
        <dbReference type="Rhea" id="RHEA:21672"/>
        <dbReference type="Rhea" id="RHEA-COMP:12125"/>
        <dbReference type="Rhea" id="RHEA-COMP:12126"/>
        <dbReference type="ChEBI" id="CHEBI:57856"/>
        <dbReference type="ChEBI" id="CHEBI:59789"/>
        <dbReference type="ChEBI" id="CHEBI:90510"/>
        <dbReference type="ChEBI" id="CHEBI:90511"/>
        <dbReference type="EC" id="2.1.1.100"/>
    </reaction>
</comment>
<comment type="similarity">
    <text evidence="5">Belongs to the class VI-like SAM-binding methyltransferase superfamily. Isoprenylcysteine carboxyl methyltransferase family.</text>
</comment>
<organism evidence="6 7">
    <name type="scientific">Dacryopinax primogenitus (strain DJM 731)</name>
    <name type="common">Brown rot fungus</name>
    <dbReference type="NCBI Taxonomy" id="1858805"/>
    <lineage>
        <taxon>Eukaryota</taxon>
        <taxon>Fungi</taxon>
        <taxon>Dikarya</taxon>
        <taxon>Basidiomycota</taxon>
        <taxon>Agaricomycotina</taxon>
        <taxon>Dacrymycetes</taxon>
        <taxon>Dacrymycetales</taxon>
        <taxon>Dacrymycetaceae</taxon>
        <taxon>Dacryopinax</taxon>
    </lineage>
</organism>
<keyword evidence="3 5" id="KW-1133">Transmembrane helix</keyword>
<dbReference type="GO" id="GO:0005789">
    <property type="term" value="C:endoplasmic reticulum membrane"/>
    <property type="evidence" value="ECO:0007669"/>
    <property type="project" value="UniProtKB-SubCell"/>
</dbReference>
<keyword evidence="4 5" id="KW-0472">Membrane</keyword>
<dbReference type="AlphaFoldDB" id="M5FX49"/>
<feature type="transmembrane region" description="Helical" evidence="5">
    <location>
        <begin position="112"/>
        <end position="133"/>
    </location>
</feature>
<keyword evidence="7" id="KW-1185">Reference proteome</keyword>
<dbReference type="Gene3D" id="1.20.120.1630">
    <property type="match status" value="1"/>
</dbReference>
<evidence type="ECO:0000256" key="5">
    <source>
        <dbReference type="RuleBase" id="RU362022"/>
    </source>
</evidence>
<dbReference type="PANTHER" id="PTHR12714">
    <property type="entry name" value="PROTEIN-S ISOPRENYLCYSTEINE O-METHYLTRANSFERASE"/>
    <property type="match status" value="1"/>
</dbReference>
<feature type="transmembrane region" description="Helical" evidence="5">
    <location>
        <begin position="53"/>
        <end position="72"/>
    </location>
</feature>
<dbReference type="InterPro" id="IPR007269">
    <property type="entry name" value="ICMT_MeTrfase"/>
</dbReference>
<evidence type="ECO:0000256" key="4">
    <source>
        <dbReference type="ARBA" id="ARBA00023136"/>
    </source>
</evidence>
<dbReference type="OMA" id="SWIAECG"/>
<dbReference type="HOGENOM" id="CLU_065200_6_2_1"/>
<keyword evidence="5" id="KW-0489">Methyltransferase</keyword>
<dbReference type="RefSeq" id="XP_040627901.1">
    <property type="nucleotide sequence ID" value="XM_040772970.1"/>
</dbReference>
<dbReference type="Proteomes" id="UP000030653">
    <property type="component" value="Unassembled WGS sequence"/>
</dbReference>
<reference evidence="6 7" key="1">
    <citation type="journal article" date="2012" name="Science">
        <title>The Paleozoic origin of enzymatic lignin decomposition reconstructed from 31 fungal genomes.</title>
        <authorList>
            <person name="Floudas D."/>
            <person name="Binder M."/>
            <person name="Riley R."/>
            <person name="Barry K."/>
            <person name="Blanchette R.A."/>
            <person name="Henrissat B."/>
            <person name="Martinez A.T."/>
            <person name="Otillar R."/>
            <person name="Spatafora J.W."/>
            <person name="Yadav J.S."/>
            <person name="Aerts A."/>
            <person name="Benoit I."/>
            <person name="Boyd A."/>
            <person name="Carlson A."/>
            <person name="Copeland A."/>
            <person name="Coutinho P.M."/>
            <person name="de Vries R.P."/>
            <person name="Ferreira P."/>
            <person name="Findley K."/>
            <person name="Foster B."/>
            <person name="Gaskell J."/>
            <person name="Glotzer D."/>
            <person name="Gorecki P."/>
            <person name="Heitman J."/>
            <person name="Hesse C."/>
            <person name="Hori C."/>
            <person name="Igarashi K."/>
            <person name="Jurgens J.A."/>
            <person name="Kallen N."/>
            <person name="Kersten P."/>
            <person name="Kohler A."/>
            <person name="Kuees U."/>
            <person name="Kumar T.K.A."/>
            <person name="Kuo A."/>
            <person name="LaButti K."/>
            <person name="Larrondo L.F."/>
            <person name="Lindquist E."/>
            <person name="Ling A."/>
            <person name="Lombard V."/>
            <person name="Lucas S."/>
            <person name="Lundell T."/>
            <person name="Martin R."/>
            <person name="McLaughlin D.J."/>
            <person name="Morgenstern I."/>
            <person name="Morin E."/>
            <person name="Murat C."/>
            <person name="Nagy L.G."/>
            <person name="Nolan M."/>
            <person name="Ohm R.A."/>
            <person name="Patyshakuliyeva A."/>
            <person name="Rokas A."/>
            <person name="Ruiz-Duenas F.J."/>
            <person name="Sabat G."/>
            <person name="Salamov A."/>
            <person name="Samejima M."/>
            <person name="Schmutz J."/>
            <person name="Slot J.C."/>
            <person name="St John F."/>
            <person name="Stenlid J."/>
            <person name="Sun H."/>
            <person name="Sun S."/>
            <person name="Syed K."/>
            <person name="Tsang A."/>
            <person name="Wiebenga A."/>
            <person name="Young D."/>
            <person name="Pisabarro A."/>
            <person name="Eastwood D.C."/>
            <person name="Martin F."/>
            <person name="Cullen D."/>
            <person name="Grigoriev I.V."/>
            <person name="Hibbett D.S."/>
        </authorList>
    </citation>
    <scope>NUCLEOTIDE SEQUENCE [LARGE SCALE GENOMIC DNA]</scope>
    <source>
        <strain evidence="6 7">DJM-731 SS1</strain>
    </source>
</reference>
<dbReference type="PANTHER" id="PTHR12714:SF9">
    <property type="entry name" value="PROTEIN-S-ISOPRENYLCYSTEINE O-METHYLTRANSFERASE"/>
    <property type="match status" value="1"/>
</dbReference>
<gene>
    <name evidence="6" type="ORF">DACRYDRAFT_22829</name>
</gene>
<proteinExistence type="inferred from homology"/>
<evidence type="ECO:0000256" key="1">
    <source>
        <dbReference type="ARBA" id="ARBA00004141"/>
    </source>
</evidence>
<protein>
    <recommendedName>
        <fullName evidence="5">Protein-S-isoprenylcysteine O-methyltransferase</fullName>
        <ecNumber evidence="5">2.1.1.100</ecNumber>
    </recommendedName>
</protein>
<dbReference type="OrthoDB" id="422086at2759"/>